<evidence type="ECO:0000256" key="1">
    <source>
        <dbReference type="ARBA" id="ARBA00008857"/>
    </source>
</evidence>
<sequence length="408" mass="46373">MASMTAKQVASLAKSGEPTRKSDGKGLYFVVPDSGAPYWALRYSGNGKRKQMTLGQYPDMSLADARSEAEVFKRDLRQGVDPLIAKQRQKWTGIISVDDLFEDWYKNDLAPRLKHPNIPARIYRKEIKPVIGEFKIQDVTALDVREIIQRVRDSGRLTIANDTLGYMKQLFKHALKLELTANNPAAPFTINDAGGLEKTRKRALELNEIEKIFKVFRSHLNSFGRENYLLCCLFLVLGNRKSELCEAPWSEFDLEESVWHIPEWRVKTGIAISIPLPSQAMTWLSELKVRSMGSEYVFPARRRSNLLHMGPDTLNSAISKLFGREAGRKIQPPNVMGDIEHFTVHDLRRTFRSLAASVGTPNHVARLCINHRQGGVDGIYDRYEYFEERKAAHQKVADLVTPLIHLGQ</sequence>
<dbReference type="Gene3D" id="3.30.160.390">
    <property type="entry name" value="Integrase, DNA-binding domain"/>
    <property type="match status" value="1"/>
</dbReference>
<dbReference type="PANTHER" id="PTHR30629">
    <property type="entry name" value="PROPHAGE INTEGRASE"/>
    <property type="match status" value="1"/>
</dbReference>
<dbReference type="Gene3D" id="1.10.150.130">
    <property type="match status" value="1"/>
</dbReference>
<dbReference type="InterPro" id="IPR025166">
    <property type="entry name" value="Integrase_DNA_bind_dom"/>
</dbReference>
<dbReference type="PANTHER" id="PTHR30629:SF2">
    <property type="entry name" value="PROPHAGE INTEGRASE INTS-RELATED"/>
    <property type="match status" value="1"/>
</dbReference>
<dbReference type="InterPro" id="IPR050808">
    <property type="entry name" value="Phage_Integrase"/>
</dbReference>
<dbReference type="GO" id="GO:0006310">
    <property type="term" value="P:DNA recombination"/>
    <property type="evidence" value="ECO:0007669"/>
    <property type="project" value="UniProtKB-KW"/>
</dbReference>
<evidence type="ECO:0000313" key="8">
    <source>
        <dbReference type="Proteomes" id="UP000323583"/>
    </source>
</evidence>
<evidence type="ECO:0000259" key="6">
    <source>
        <dbReference type="PROSITE" id="PS51898"/>
    </source>
</evidence>
<evidence type="ECO:0000256" key="5">
    <source>
        <dbReference type="SAM" id="MobiDB-lite"/>
    </source>
</evidence>
<gene>
    <name evidence="7" type="ORF">FXE67_03620</name>
</gene>
<keyword evidence="3" id="KW-0238">DNA-binding</keyword>
<dbReference type="InterPro" id="IPR002104">
    <property type="entry name" value="Integrase_catalytic"/>
</dbReference>
<keyword evidence="2" id="KW-0229">DNA integration</keyword>
<dbReference type="RefSeq" id="WP_072670306.1">
    <property type="nucleotide sequence ID" value="NZ_VSGJ01000002.1"/>
</dbReference>
<dbReference type="Pfam" id="PF13356">
    <property type="entry name" value="Arm-DNA-bind_3"/>
    <property type="match status" value="1"/>
</dbReference>
<dbReference type="SUPFAM" id="SSF56349">
    <property type="entry name" value="DNA breaking-rejoining enzymes"/>
    <property type="match status" value="1"/>
</dbReference>
<protein>
    <submittedName>
        <fullName evidence="7">DUF4102 domain-containing protein</fullName>
    </submittedName>
</protein>
<comment type="caution">
    <text evidence="7">The sequence shown here is derived from an EMBL/GenBank/DDBJ whole genome shotgun (WGS) entry which is preliminary data.</text>
</comment>
<dbReference type="InterPro" id="IPR053876">
    <property type="entry name" value="Phage_int_M"/>
</dbReference>
<name>A0A8B5ZN52_VIBCL</name>
<keyword evidence="4" id="KW-0233">DNA recombination</keyword>
<dbReference type="InterPro" id="IPR013762">
    <property type="entry name" value="Integrase-like_cat_sf"/>
</dbReference>
<dbReference type="CDD" id="cd00801">
    <property type="entry name" value="INT_P4_C"/>
    <property type="match status" value="1"/>
</dbReference>
<proteinExistence type="inferred from homology"/>
<dbReference type="Proteomes" id="UP000323583">
    <property type="component" value="Unassembled WGS sequence"/>
</dbReference>
<evidence type="ECO:0000313" key="7">
    <source>
        <dbReference type="EMBL" id="TXY93606.1"/>
    </source>
</evidence>
<dbReference type="InterPro" id="IPR038488">
    <property type="entry name" value="Integrase_DNA-bd_sf"/>
</dbReference>
<accession>A0A8B5ZN52</accession>
<dbReference type="PROSITE" id="PS51898">
    <property type="entry name" value="TYR_RECOMBINASE"/>
    <property type="match status" value="1"/>
</dbReference>
<dbReference type="Pfam" id="PF22022">
    <property type="entry name" value="Phage_int_M"/>
    <property type="match status" value="1"/>
</dbReference>
<dbReference type="Pfam" id="PF00589">
    <property type="entry name" value="Phage_integrase"/>
    <property type="match status" value="1"/>
</dbReference>
<dbReference type="InterPro" id="IPR011010">
    <property type="entry name" value="DNA_brk_join_enz"/>
</dbReference>
<evidence type="ECO:0000256" key="3">
    <source>
        <dbReference type="ARBA" id="ARBA00023125"/>
    </source>
</evidence>
<dbReference type="GO" id="GO:0015074">
    <property type="term" value="P:DNA integration"/>
    <property type="evidence" value="ECO:0007669"/>
    <property type="project" value="UniProtKB-KW"/>
</dbReference>
<dbReference type="InterPro" id="IPR010998">
    <property type="entry name" value="Integrase_recombinase_N"/>
</dbReference>
<feature type="region of interest" description="Disordered" evidence="5">
    <location>
        <begin position="1"/>
        <end position="26"/>
    </location>
</feature>
<evidence type="ECO:0000256" key="2">
    <source>
        <dbReference type="ARBA" id="ARBA00022908"/>
    </source>
</evidence>
<organism evidence="7 8">
    <name type="scientific">Vibrio cholerae</name>
    <dbReference type="NCBI Taxonomy" id="666"/>
    <lineage>
        <taxon>Bacteria</taxon>
        <taxon>Pseudomonadati</taxon>
        <taxon>Pseudomonadota</taxon>
        <taxon>Gammaproteobacteria</taxon>
        <taxon>Vibrionales</taxon>
        <taxon>Vibrionaceae</taxon>
        <taxon>Vibrio</taxon>
    </lineage>
</organism>
<feature type="domain" description="Tyr recombinase" evidence="6">
    <location>
        <begin position="199"/>
        <end position="394"/>
    </location>
</feature>
<reference evidence="7 8" key="1">
    <citation type="submission" date="2019-06" db="EMBL/GenBank/DDBJ databases">
        <title>Vibrio cholerae phylogeny based on whole-genome sequencing reveals genetic diversity and population strucutre.</title>
        <authorList>
            <person name="Zhiqiu Y."/>
            <person name="Bin L."/>
            <person name="Lingyan J."/>
        </authorList>
    </citation>
    <scope>NUCLEOTIDE SEQUENCE [LARGE SCALE GENOMIC DNA]</scope>
    <source>
        <strain evidence="7 8">N2768</strain>
    </source>
</reference>
<dbReference type="AlphaFoldDB" id="A0A8B5ZN52"/>
<dbReference type="Gene3D" id="1.10.443.10">
    <property type="entry name" value="Intergrase catalytic core"/>
    <property type="match status" value="1"/>
</dbReference>
<dbReference type="EMBL" id="VSGZ01000016">
    <property type="protein sequence ID" value="TXY93606.1"/>
    <property type="molecule type" value="Genomic_DNA"/>
</dbReference>
<evidence type="ECO:0000256" key="4">
    <source>
        <dbReference type="ARBA" id="ARBA00023172"/>
    </source>
</evidence>
<dbReference type="GO" id="GO:0003677">
    <property type="term" value="F:DNA binding"/>
    <property type="evidence" value="ECO:0007669"/>
    <property type="project" value="UniProtKB-KW"/>
</dbReference>
<comment type="similarity">
    <text evidence="1">Belongs to the 'phage' integrase family.</text>
</comment>